<keyword evidence="3 8" id="KW-0378">Hydrolase</keyword>
<evidence type="ECO:0000259" key="7">
    <source>
        <dbReference type="SMART" id="SM00245"/>
    </source>
</evidence>
<dbReference type="InterPro" id="IPR004447">
    <property type="entry name" value="Peptidase_S41A"/>
</dbReference>
<organism evidence="8 9">
    <name type="scientific">Fistulifera solaris</name>
    <name type="common">Oleaginous diatom</name>
    <dbReference type="NCBI Taxonomy" id="1519565"/>
    <lineage>
        <taxon>Eukaryota</taxon>
        <taxon>Sar</taxon>
        <taxon>Stramenopiles</taxon>
        <taxon>Ochrophyta</taxon>
        <taxon>Bacillariophyta</taxon>
        <taxon>Bacillariophyceae</taxon>
        <taxon>Bacillariophycidae</taxon>
        <taxon>Naviculales</taxon>
        <taxon>Naviculaceae</taxon>
        <taxon>Fistulifera</taxon>
    </lineage>
</organism>
<evidence type="ECO:0000256" key="2">
    <source>
        <dbReference type="ARBA" id="ARBA00022670"/>
    </source>
</evidence>
<feature type="domain" description="PDZ" evidence="6">
    <location>
        <begin position="206"/>
        <end position="344"/>
    </location>
</feature>
<evidence type="ECO:0000256" key="5">
    <source>
        <dbReference type="SAM" id="SignalP"/>
    </source>
</evidence>
<dbReference type="InterPro" id="IPR005151">
    <property type="entry name" value="Tail-specific_protease"/>
</dbReference>
<feature type="signal peptide" evidence="5">
    <location>
        <begin position="1"/>
        <end position="23"/>
    </location>
</feature>
<sequence length="785" mass="86919">MFKLITLLRVLSVLIVSLEPVSTFPTQHRRHGILPNNNVRKGTNDFLLLQPWTTRLQNSNDNDHDNESSSSSSSSPLPILRFSNITLSTTKQYLTTTWNDRIVPTWDRVKVSVFSFGAGLVFATFALFVPIWTSTPFSDNKLFQPVTLFETILSDLETTYVDPVDTQQLFQTGIQAMLQSLDPYTEFEANKEEAQNVMESIDGKYGGVGLVIAGTTKSGAAAAATSNSGADTQSADDVVRDVSSTTVGTSLLQDDDDDEMDEDEDEFDYQVRQQEKRRYEQAAAKGIRVVKAFEGYAFDYGLRPGDRLLAVDDQILDDKTVEQVRNVLRGTPGSPVTIQFQRDGVEGIQTVTMPRQVVRINDVKLATLLHPNDNDPSVGYIRVSAFSSDTGAEVRQAILNLQRAVEDASHGERTLENLILDLRGNPGGLLTSAVDVCSLFAPKGSDIVSAKGRGFPGILYRSRVDPLVDPQRTKLVVLVNGQTASAAEIVSGAIQDLDVGVILGSERTFGKGLVQNVESLPFDTALKFTVAKYYTPSGRCIQGVNYKQGDNDNGFGKQKVAERDRVTYYTRMGRLVKDGGGIEADVRVDAPKASALEVTLLRSGIFNDFAALWSQNHKLTDYVNADTKKLDVVNDDTYKQFIAYVKEQQQQGNLELESLYSKPLTDLKKTLKQSGYLGAEKSVEQLQARIVRDIESDFNKYRKDLMEDLSQSILSRYLPESMLIERGVQNDVQVQAAMRLLQTPGKYESLLARDTDVPVGSGNLQMAQAEEHRLKEAFRKSVAEF</sequence>
<dbReference type="Pfam" id="PF03572">
    <property type="entry name" value="Peptidase_S41"/>
    <property type="match status" value="1"/>
</dbReference>
<dbReference type="EMBL" id="BDSP01000084">
    <property type="protein sequence ID" value="GAX14901.1"/>
    <property type="molecule type" value="Genomic_DNA"/>
</dbReference>
<evidence type="ECO:0000313" key="9">
    <source>
        <dbReference type="Proteomes" id="UP000198406"/>
    </source>
</evidence>
<evidence type="ECO:0000259" key="6">
    <source>
        <dbReference type="SMART" id="SM00228"/>
    </source>
</evidence>
<proteinExistence type="inferred from homology"/>
<feature type="domain" description="Tail specific protease" evidence="7">
    <location>
        <begin position="346"/>
        <end position="547"/>
    </location>
</feature>
<dbReference type="OrthoDB" id="43580at2759"/>
<dbReference type="SUPFAM" id="SSF52096">
    <property type="entry name" value="ClpP/crotonase"/>
    <property type="match status" value="1"/>
</dbReference>
<dbReference type="SMART" id="SM00228">
    <property type="entry name" value="PDZ"/>
    <property type="match status" value="1"/>
</dbReference>
<evidence type="ECO:0000313" key="8">
    <source>
        <dbReference type="EMBL" id="GAX14901.1"/>
    </source>
</evidence>
<dbReference type="Gene3D" id="2.30.42.10">
    <property type="match status" value="1"/>
</dbReference>
<gene>
    <name evidence="8" type="ORF">FisN_29Lh122</name>
</gene>
<keyword evidence="5" id="KW-0732">Signal</keyword>
<accession>A0A1Z5JM93</accession>
<reference evidence="8 9" key="1">
    <citation type="journal article" date="2015" name="Plant Cell">
        <title>Oil accumulation by the oleaginous diatom Fistulifera solaris as revealed by the genome and transcriptome.</title>
        <authorList>
            <person name="Tanaka T."/>
            <person name="Maeda Y."/>
            <person name="Veluchamy A."/>
            <person name="Tanaka M."/>
            <person name="Abida H."/>
            <person name="Marechal E."/>
            <person name="Bowler C."/>
            <person name="Muto M."/>
            <person name="Sunaga Y."/>
            <person name="Tanaka M."/>
            <person name="Yoshino T."/>
            <person name="Taniguchi T."/>
            <person name="Fukuda Y."/>
            <person name="Nemoto M."/>
            <person name="Matsumoto M."/>
            <person name="Wong P.S."/>
            <person name="Aburatani S."/>
            <person name="Fujibuchi W."/>
        </authorList>
    </citation>
    <scope>NUCLEOTIDE SEQUENCE [LARGE SCALE GENOMIC DNA]</scope>
    <source>
        <strain evidence="8 9">JPCC DA0580</strain>
    </source>
</reference>
<dbReference type="SUPFAM" id="SSF50156">
    <property type="entry name" value="PDZ domain-like"/>
    <property type="match status" value="1"/>
</dbReference>
<feature type="chain" id="PRO_5012283604" evidence="5">
    <location>
        <begin position="24"/>
        <end position="785"/>
    </location>
</feature>
<keyword evidence="2 8" id="KW-0645">Protease</keyword>
<evidence type="ECO:0000256" key="3">
    <source>
        <dbReference type="ARBA" id="ARBA00022801"/>
    </source>
</evidence>
<dbReference type="GO" id="GO:0006508">
    <property type="term" value="P:proteolysis"/>
    <property type="evidence" value="ECO:0007669"/>
    <property type="project" value="UniProtKB-KW"/>
</dbReference>
<evidence type="ECO:0000256" key="1">
    <source>
        <dbReference type="ARBA" id="ARBA00009179"/>
    </source>
</evidence>
<keyword evidence="9" id="KW-1185">Reference proteome</keyword>
<dbReference type="Gene3D" id="3.90.226.10">
    <property type="entry name" value="2-enoyl-CoA Hydratase, Chain A, domain 1"/>
    <property type="match status" value="1"/>
</dbReference>
<dbReference type="InterPro" id="IPR036034">
    <property type="entry name" value="PDZ_sf"/>
</dbReference>
<comment type="similarity">
    <text evidence="1">Belongs to the peptidase S41A family.</text>
</comment>
<dbReference type="SMART" id="SM00245">
    <property type="entry name" value="TSPc"/>
    <property type="match status" value="1"/>
</dbReference>
<dbReference type="InterPro" id="IPR029045">
    <property type="entry name" value="ClpP/crotonase-like_dom_sf"/>
</dbReference>
<dbReference type="AlphaFoldDB" id="A0A1Z5JM93"/>
<dbReference type="EC" id="3.4.21.102" evidence="8"/>
<keyword evidence="4" id="KW-0720">Serine protease</keyword>
<dbReference type="Gene3D" id="3.30.750.44">
    <property type="match status" value="1"/>
</dbReference>
<dbReference type="CDD" id="cd06782">
    <property type="entry name" value="cpPDZ_CPP-like"/>
    <property type="match status" value="1"/>
</dbReference>
<dbReference type="CDD" id="cd07560">
    <property type="entry name" value="Peptidase_S41_CPP"/>
    <property type="match status" value="1"/>
</dbReference>
<dbReference type="PANTHER" id="PTHR32060:SF22">
    <property type="entry name" value="CARBOXYL-TERMINAL-PROCESSING PEPTIDASE 3, CHLOROPLASTIC"/>
    <property type="match status" value="1"/>
</dbReference>
<dbReference type="GO" id="GO:0004252">
    <property type="term" value="F:serine-type endopeptidase activity"/>
    <property type="evidence" value="ECO:0007669"/>
    <property type="project" value="UniProtKB-EC"/>
</dbReference>
<protein>
    <submittedName>
        <fullName evidence="8">Carboxyl-terminal processing protease</fullName>
        <ecNumber evidence="8">3.4.21.102</ecNumber>
    </submittedName>
</protein>
<dbReference type="InParanoid" id="A0A1Z5JM93"/>
<comment type="caution">
    <text evidence="8">The sequence shown here is derived from an EMBL/GenBank/DDBJ whole genome shotgun (WGS) entry which is preliminary data.</text>
</comment>
<evidence type="ECO:0000256" key="4">
    <source>
        <dbReference type="ARBA" id="ARBA00022825"/>
    </source>
</evidence>
<dbReference type="Proteomes" id="UP000198406">
    <property type="component" value="Unassembled WGS sequence"/>
</dbReference>
<dbReference type="InterPro" id="IPR041489">
    <property type="entry name" value="PDZ_6"/>
</dbReference>
<dbReference type="Pfam" id="PF17820">
    <property type="entry name" value="PDZ_6"/>
    <property type="match status" value="1"/>
</dbReference>
<name>A0A1Z5JM93_FISSO</name>
<dbReference type="InterPro" id="IPR001478">
    <property type="entry name" value="PDZ"/>
</dbReference>
<dbReference type="PANTHER" id="PTHR32060">
    <property type="entry name" value="TAIL-SPECIFIC PROTEASE"/>
    <property type="match status" value="1"/>
</dbReference>